<dbReference type="GO" id="GO:0005634">
    <property type="term" value="C:nucleus"/>
    <property type="evidence" value="ECO:0007669"/>
    <property type="project" value="TreeGrafter"/>
</dbReference>
<evidence type="ECO:0000259" key="4">
    <source>
        <dbReference type="Pfam" id="PF07971"/>
    </source>
</evidence>
<feature type="chain" id="PRO_5040278763" description="Glycosyl hydrolase family 92 domain-containing protein" evidence="3">
    <location>
        <begin position="26"/>
        <end position="388"/>
    </location>
</feature>
<dbReference type="InterPro" id="IPR014718">
    <property type="entry name" value="GH-type_carb-bd"/>
</dbReference>
<feature type="domain" description="Glycosyl hydrolase family 92" evidence="4">
    <location>
        <begin position="107"/>
        <end position="171"/>
    </location>
</feature>
<feature type="signal peptide" evidence="3">
    <location>
        <begin position="1"/>
        <end position="25"/>
    </location>
</feature>
<comment type="caution">
    <text evidence="5">The sequence shown here is derived from an EMBL/GenBank/DDBJ whole genome shotgun (WGS) entry which is preliminary data.</text>
</comment>
<feature type="domain" description="Glycosyl hydrolase family 92" evidence="4">
    <location>
        <begin position="212"/>
        <end position="273"/>
    </location>
</feature>
<reference evidence="5" key="1">
    <citation type="submission" date="2021-08" db="EMBL/GenBank/DDBJ databases">
        <title>Global Aspergillus fumigatus from environmental and clinical sources.</title>
        <authorList>
            <person name="Barber A."/>
            <person name="Sae-Ong T."/>
        </authorList>
    </citation>
    <scope>NUCLEOTIDE SEQUENCE</scope>
    <source>
        <strain evidence="5">NRZ-2016-071</strain>
    </source>
</reference>
<gene>
    <name evidence="5" type="ORF">KXV57_000639</name>
</gene>
<feature type="transmembrane region" description="Helical" evidence="2">
    <location>
        <begin position="300"/>
        <end position="323"/>
    </location>
</feature>
<dbReference type="Proteomes" id="UP000813423">
    <property type="component" value="Unassembled WGS sequence"/>
</dbReference>
<dbReference type="Pfam" id="PF07971">
    <property type="entry name" value="Glyco_hydro_92"/>
    <property type="match status" value="2"/>
</dbReference>
<dbReference type="GO" id="GO:0000224">
    <property type="term" value="F:peptide-N4-(N-acetyl-beta-glucosaminyl)asparagine amidase activity"/>
    <property type="evidence" value="ECO:0007669"/>
    <property type="project" value="TreeGrafter"/>
</dbReference>
<dbReference type="GO" id="GO:0005829">
    <property type="term" value="C:cytosol"/>
    <property type="evidence" value="ECO:0007669"/>
    <property type="project" value="TreeGrafter"/>
</dbReference>
<feature type="compositionally biased region" description="Gly residues" evidence="1">
    <location>
        <begin position="337"/>
        <end position="347"/>
    </location>
</feature>
<proteinExistence type="predicted"/>
<keyword evidence="2" id="KW-0472">Membrane</keyword>
<feature type="region of interest" description="Disordered" evidence="1">
    <location>
        <begin position="337"/>
        <end position="388"/>
    </location>
</feature>
<dbReference type="EMBL" id="JAIBSC010000105">
    <property type="protein sequence ID" value="KAH1897552.1"/>
    <property type="molecule type" value="Genomic_DNA"/>
</dbReference>
<keyword evidence="3" id="KW-0732">Signal</keyword>
<evidence type="ECO:0000256" key="2">
    <source>
        <dbReference type="SAM" id="Phobius"/>
    </source>
</evidence>
<dbReference type="GO" id="GO:0030246">
    <property type="term" value="F:carbohydrate binding"/>
    <property type="evidence" value="ECO:0007669"/>
    <property type="project" value="InterPro"/>
</dbReference>
<keyword evidence="2" id="KW-0812">Transmembrane</keyword>
<sequence>MSQIVRLLVSQPLHWLLALAATASASSSIDYTQYVNALMGLERPFSCKGYGGGDIFVGGARPFGMVKLGTDTTAANRSIAVLNGGWTPGGNVTAIISPELVKIRPVSEIPSWRLTDTVKDAVEQWNKKVLSKTQVPLDHTANMAHVRLLYSSLYFMHPMPSNRTGDNPLWRKVSEWTRSFRTARSTIAHMTQCIVTSASGNRIALKAYHGCSFKETPYGVPGNSDAGAMNSWLVWQMLGHYPLASQPVYRSISPWFPELNMTVNGNQTLGLKRRAPVLSNILQARQPTSSSDNCNCPNSISGGGIAGIVIGSIVGTLLLIWLFRVCSLPGAWGGGEPDHGYSGGGGTEVRSTHRRSRSSPSYVDYVDKPSRSRRYREDIRRPAKVYLN</sequence>
<evidence type="ECO:0000313" key="5">
    <source>
        <dbReference type="EMBL" id="KAH1897552.1"/>
    </source>
</evidence>
<keyword evidence="2" id="KW-1133">Transmembrane helix</keyword>
<dbReference type="PANTHER" id="PTHR12143:SF27">
    <property type="entry name" value="ALPHA-1,2-MANNOSIDASE FAMILY PROTEIN (AFU_ORTHOLOGUE AFUA_5G10520)"/>
    <property type="match status" value="1"/>
</dbReference>
<dbReference type="AlphaFoldDB" id="A0A9P8SP48"/>
<protein>
    <recommendedName>
        <fullName evidence="4">Glycosyl hydrolase family 92 domain-containing protein</fullName>
    </recommendedName>
</protein>
<evidence type="ECO:0000256" key="3">
    <source>
        <dbReference type="SAM" id="SignalP"/>
    </source>
</evidence>
<dbReference type="PANTHER" id="PTHR12143">
    <property type="entry name" value="PEPTIDE N-GLYCANASE PNGASE -RELATED"/>
    <property type="match status" value="1"/>
</dbReference>
<dbReference type="InterPro" id="IPR012939">
    <property type="entry name" value="Glyco_hydro_92"/>
</dbReference>
<dbReference type="Gene3D" id="2.70.98.10">
    <property type="match status" value="1"/>
</dbReference>
<name>A0A9P8SP48_ASPFM</name>
<dbReference type="GO" id="GO:0006516">
    <property type="term" value="P:glycoprotein catabolic process"/>
    <property type="evidence" value="ECO:0007669"/>
    <property type="project" value="TreeGrafter"/>
</dbReference>
<organism evidence="5 6">
    <name type="scientific">Aspergillus fumigatus</name>
    <name type="common">Neosartorya fumigata</name>
    <dbReference type="NCBI Taxonomy" id="746128"/>
    <lineage>
        <taxon>Eukaryota</taxon>
        <taxon>Fungi</taxon>
        <taxon>Dikarya</taxon>
        <taxon>Ascomycota</taxon>
        <taxon>Pezizomycotina</taxon>
        <taxon>Eurotiomycetes</taxon>
        <taxon>Eurotiomycetidae</taxon>
        <taxon>Eurotiales</taxon>
        <taxon>Aspergillaceae</taxon>
        <taxon>Aspergillus</taxon>
        <taxon>Aspergillus subgen. Fumigati</taxon>
    </lineage>
</organism>
<evidence type="ECO:0000313" key="6">
    <source>
        <dbReference type="Proteomes" id="UP000813423"/>
    </source>
</evidence>
<dbReference type="Gene3D" id="3.30.2080.10">
    <property type="entry name" value="GH92 mannosidase domain"/>
    <property type="match status" value="1"/>
</dbReference>
<evidence type="ECO:0000256" key="1">
    <source>
        <dbReference type="SAM" id="MobiDB-lite"/>
    </source>
</evidence>
<feature type="compositionally biased region" description="Basic and acidic residues" evidence="1">
    <location>
        <begin position="365"/>
        <end position="381"/>
    </location>
</feature>
<dbReference type="InterPro" id="IPR050883">
    <property type="entry name" value="PNGase"/>
</dbReference>
<accession>A0A9P8SP48</accession>